<evidence type="ECO:0000256" key="2">
    <source>
        <dbReference type="ARBA" id="ARBA00022692"/>
    </source>
</evidence>
<evidence type="ECO:0000313" key="6">
    <source>
        <dbReference type="EMBL" id="RAW12511.1"/>
    </source>
</evidence>
<sequence>MTALGVPSTVIGALKGAGALGLLFGLLCVDELGIATGVGLVLSYTGAAHIQARVFHNIGFPLFYLFSLRLLWCAFSPSRGSIRRQATVIEPCVIVDGGVHVHVGDR</sequence>
<gene>
    <name evidence="6" type="ORF">DPM12_14010</name>
</gene>
<accession>A0A329QKU5</accession>
<evidence type="ECO:0000256" key="1">
    <source>
        <dbReference type="ARBA" id="ARBA00004141"/>
    </source>
</evidence>
<proteinExistence type="predicted"/>
<keyword evidence="7" id="KW-1185">Reference proteome</keyword>
<protein>
    <recommendedName>
        <fullName evidence="8">DoxX family protein</fullName>
    </recommendedName>
</protein>
<keyword evidence="4 5" id="KW-0472">Membrane</keyword>
<organism evidence="6 7">
    <name type="scientific">Phytoactinopolyspora halophila</name>
    <dbReference type="NCBI Taxonomy" id="1981511"/>
    <lineage>
        <taxon>Bacteria</taxon>
        <taxon>Bacillati</taxon>
        <taxon>Actinomycetota</taxon>
        <taxon>Actinomycetes</taxon>
        <taxon>Jiangellales</taxon>
        <taxon>Jiangellaceae</taxon>
        <taxon>Phytoactinopolyspora</taxon>
    </lineage>
</organism>
<reference evidence="6 7" key="1">
    <citation type="submission" date="2018-06" db="EMBL/GenBank/DDBJ databases">
        <title>Phytoactinopolyspora halophila sp. nov., a novel halophilic actinomycete isolated from a saline soil in China.</title>
        <authorList>
            <person name="Tang S.-K."/>
        </authorList>
    </citation>
    <scope>NUCLEOTIDE SEQUENCE [LARGE SCALE GENOMIC DNA]</scope>
    <source>
        <strain evidence="6 7">YIM 96934</strain>
    </source>
</reference>
<comment type="caution">
    <text evidence="6">The sequence shown here is derived from an EMBL/GenBank/DDBJ whole genome shotgun (WGS) entry which is preliminary data.</text>
</comment>
<dbReference type="EMBL" id="QMIG01000015">
    <property type="protein sequence ID" value="RAW12511.1"/>
    <property type="molecule type" value="Genomic_DNA"/>
</dbReference>
<dbReference type="AlphaFoldDB" id="A0A329QKU5"/>
<name>A0A329QKU5_9ACTN</name>
<feature type="transmembrane region" description="Helical" evidence="5">
    <location>
        <begin position="20"/>
        <end position="42"/>
    </location>
</feature>
<evidence type="ECO:0000313" key="7">
    <source>
        <dbReference type="Proteomes" id="UP000250462"/>
    </source>
</evidence>
<dbReference type="OrthoDB" id="4337053at2"/>
<evidence type="ECO:0000256" key="4">
    <source>
        <dbReference type="ARBA" id="ARBA00023136"/>
    </source>
</evidence>
<evidence type="ECO:0000256" key="5">
    <source>
        <dbReference type="SAM" id="Phobius"/>
    </source>
</evidence>
<keyword evidence="2 5" id="KW-0812">Transmembrane</keyword>
<evidence type="ECO:0000256" key="3">
    <source>
        <dbReference type="ARBA" id="ARBA00022989"/>
    </source>
</evidence>
<dbReference type="Proteomes" id="UP000250462">
    <property type="component" value="Unassembled WGS sequence"/>
</dbReference>
<feature type="transmembrane region" description="Helical" evidence="5">
    <location>
        <begin position="54"/>
        <end position="72"/>
    </location>
</feature>
<comment type="subcellular location">
    <subcellularLocation>
        <location evidence="1">Membrane</location>
        <topology evidence="1">Multi-pass membrane protein</topology>
    </subcellularLocation>
</comment>
<evidence type="ECO:0008006" key="8">
    <source>
        <dbReference type="Google" id="ProtNLM"/>
    </source>
</evidence>
<dbReference type="Pfam" id="PF13564">
    <property type="entry name" value="DoxX_2"/>
    <property type="match status" value="1"/>
</dbReference>
<dbReference type="InterPro" id="IPR032808">
    <property type="entry name" value="DoxX"/>
</dbReference>
<dbReference type="GO" id="GO:0016020">
    <property type="term" value="C:membrane"/>
    <property type="evidence" value="ECO:0007669"/>
    <property type="project" value="UniProtKB-SubCell"/>
</dbReference>
<keyword evidence="3 5" id="KW-1133">Transmembrane helix</keyword>